<dbReference type="InterPro" id="IPR039599">
    <property type="entry name" value="RBM48"/>
</dbReference>
<dbReference type="PANTHER" id="PTHR20957">
    <property type="entry name" value="RNA-BINDING PROTEIN 48"/>
    <property type="match status" value="1"/>
</dbReference>
<name>A0ABD1EHD5_HYPHA</name>
<protein>
    <recommendedName>
        <fullName evidence="3">RNA-binding protein 48</fullName>
    </recommendedName>
</protein>
<evidence type="ECO:0000313" key="2">
    <source>
        <dbReference type="Proteomes" id="UP001566132"/>
    </source>
</evidence>
<dbReference type="Gene3D" id="3.30.70.330">
    <property type="match status" value="1"/>
</dbReference>
<organism evidence="1 2">
    <name type="scientific">Hypothenemus hampei</name>
    <name type="common">Coffee berry borer</name>
    <dbReference type="NCBI Taxonomy" id="57062"/>
    <lineage>
        <taxon>Eukaryota</taxon>
        <taxon>Metazoa</taxon>
        <taxon>Ecdysozoa</taxon>
        <taxon>Arthropoda</taxon>
        <taxon>Hexapoda</taxon>
        <taxon>Insecta</taxon>
        <taxon>Pterygota</taxon>
        <taxon>Neoptera</taxon>
        <taxon>Endopterygota</taxon>
        <taxon>Coleoptera</taxon>
        <taxon>Polyphaga</taxon>
        <taxon>Cucujiformia</taxon>
        <taxon>Curculionidae</taxon>
        <taxon>Scolytinae</taxon>
        <taxon>Hypothenemus</taxon>
    </lineage>
</organism>
<evidence type="ECO:0000313" key="1">
    <source>
        <dbReference type="EMBL" id="KAL1493984.1"/>
    </source>
</evidence>
<dbReference type="SUPFAM" id="SSF54928">
    <property type="entry name" value="RNA-binding domain, RBD"/>
    <property type="match status" value="1"/>
</dbReference>
<dbReference type="EMBL" id="JBDJPC010000007">
    <property type="protein sequence ID" value="KAL1493984.1"/>
    <property type="molecule type" value="Genomic_DNA"/>
</dbReference>
<reference evidence="1 2" key="1">
    <citation type="submission" date="2024-05" db="EMBL/GenBank/DDBJ databases">
        <title>Genetic variation in Jamaican populations of the coffee berry borer (Hypothenemus hampei).</title>
        <authorList>
            <person name="Errbii M."/>
            <person name="Myrie A."/>
        </authorList>
    </citation>
    <scope>NUCLEOTIDE SEQUENCE [LARGE SCALE GENOMIC DNA]</scope>
    <source>
        <strain evidence="1">JA-Hopewell-2020-01-JO</strain>
        <tissue evidence="1">Whole body</tissue>
    </source>
</reference>
<dbReference type="PANTHER" id="PTHR20957:SF0">
    <property type="entry name" value="RNA-BINDING PROTEIN 48"/>
    <property type="match status" value="1"/>
</dbReference>
<dbReference type="Proteomes" id="UP001566132">
    <property type="component" value="Unassembled WGS sequence"/>
</dbReference>
<dbReference type="InterPro" id="IPR035979">
    <property type="entry name" value="RBD_domain_sf"/>
</dbReference>
<evidence type="ECO:0008006" key="3">
    <source>
        <dbReference type="Google" id="ProtNLM"/>
    </source>
</evidence>
<accession>A0ABD1EHD5</accession>
<dbReference type="AlphaFoldDB" id="A0ABD1EHD5"/>
<proteinExistence type="predicted"/>
<sequence length="157" mass="18496">MSGDPLDSLKVLRHHQQQQYCTNRPAYRQGRKLTAVKVYTVNNESQHIYIYGVPKINLRKELKNLCLKYGEILNLSLVVNVETEIFTECFHVKYKTIHSSRIAKRLLDTRSFYGGILHVCYAPERETLEETKSKLLQRKRDVLNRISKLYLKESIRN</sequence>
<gene>
    <name evidence="1" type="ORF">ABEB36_009661</name>
</gene>
<dbReference type="InterPro" id="IPR012677">
    <property type="entry name" value="Nucleotide-bd_a/b_plait_sf"/>
</dbReference>
<comment type="caution">
    <text evidence="1">The sequence shown here is derived from an EMBL/GenBank/DDBJ whole genome shotgun (WGS) entry which is preliminary data.</text>
</comment>
<keyword evidence="2" id="KW-1185">Reference proteome</keyword>